<accession>A0A2T7US13</accession>
<dbReference type="Gene3D" id="3.40.50.150">
    <property type="entry name" value="Vaccinia Virus protein VP39"/>
    <property type="match status" value="1"/>
</dbReference>
<keyword evidence="1" id="KW-0489">Methyltransferase</keyword>
<sequence>MTTDPRTLAVYAAAATRYAAGAARRKDIDQQADLDRFAAAAPKGARVLDLGCGPGLHAAALRERGLTVEASDASPEMAALALRDHGIAVRVEPFEALDAQARYHGIWASFSLLHAPRADLPALLARIHRALVPGGAFTLGMKLGRGEGRDELDRFFAYYTEADLRDLLAGAGFTVSHARQGVGSGLSDQPASYVILTAHA</sequence>
<keyword evidence="2" id="KW-1185">Reference proteome</keyword>
<dbReference type="Proteomes" id="UP000244810">
    <property type="component" value="Unassembled WGS sequence"/>
</dbReference>
<evidence type="ECO:0000313" key="2">
    <source>
        <dbReference type="Proteomes" id="UP000244810"/>
    </source>
</evidence>
<dbReference type="AlphaFoldDB" id="A0A2T7US13"/>
<dbReference type="GO" id="GO:0008168">
    <property type="term" value="F:methyltransferase activity"/>
    <property type="evidence" value="ECO:0007669"/>
    <property type="project" value="UniProtKB-KW"/>
</dbReference>
<gene>
    <name evidence="1" type="ORF">DDE23_11280</name>
</gene>
<dbReference type="OrthoDB" id="9804312at2"/>
<dbReference type="PANTHER" id="PTHR43861">
    <property type="entry name" value="TRANS-ACONITATE 2-METHYLTRANSFERASE-RELATED"/>
    <property type="match status" value="1"/>
</dbReference>
<dbReference type="GO" id="GO:0032259">
    <property type="term" value="P:methylation"/>
    <property type="evidence" value="ECO:0007669"/>
    <property type="project" value="UniProtKB-KW"/>
</dbReference>
<comment type="caution">
    <text evidence="1">The sequence shown here is derived from an EMBL/GenBank/DDBJ whole genome shotgun (WGS) entry which is preliminary data.</text>
</comment>
<dbReference type="RefSeq" id="WP_107753768.1">
    <property type="nucleotide sequence ID" value="NZ_QBKF01000010.1"/>
</dbReference>
<name>A0A2T7US13_9RHOB</name>
<organism evidence="1 2">
    <name type="scientific">Pararhodobacter aggregans</name>
    <dbReference type="NCBI Taxonomy" id="404875"/>
    <lineage>
        <taxon>Bacteria</taxon>
        <taxon>Pseudomonadati</taxon>
        <taxon>Pseudomonadota</taxon>
        <taxon>Alphaproteobacteria</taxon>
        <taxon>Rhodobacterales</taxon>
        <taxon>Paracoccaceae</taxon>
        <taxon>Pararhodobacter</taxon>
    </lineage>
</organism>
<dbReference type="InterPro" id="IPR029063">
    <property type="entry name" value="SAM-dependent_MTases_sf"/>
</dbReference>
<protein>
    <submittedName>
        <fullName evidence="1">SAM-dependent methyltransferase</fullName>
    </submittedName>
</protein>
<dbReference type="Pfam" id="PF13489">
    <property type="entry name" value="Methyltransf_23"/>
    <property type="match status" value="1"/>
</dbReference>
<dbReference type="EMBL" id="QDDR01000005">
    <property type="protein sequence ID" value="PVE47419.1"/>
    <property type="molecule type" value="Genomic_DNA"/>
</dbReference>
<dbReference type="CDD" id="cd02440">
    <property type="entry name" value="AdoMet_MTases"/>
    <property type="match status" value="1"/>
</dbReference>
<proteinExistence type="predicted"/>
<keyword evidence="1" id="KW-0808">Transferase</keyword>
<dbReference type="SUPFAM" id="SSF53335">
    <property type="entry name" value="S-adenosyl-L-methionine-dependent methyltransferases"/>
    <property type="match status" value="1"/>
</dbReference>
<dbReference type="PANTHER" id="PTHR43861:SF1">
    <property type="entry name" value="TRANS-ACONITATE 2-METHYLTRANSFERASE"/>
    <property type="match status" value="1"/>
</dbReference>
<evidence type="ECO:0000313" key="1">
    <source>
        <dbReference type="EMBL" id="PVE47419.1"/>
    </source>
</evidence>
<reference evidence="1 2" key="1">
    <citation type="journal article" date="2011" name="Syst. Appl. Microbiol.">
        <title>Defluviimonas denitrificans gen. nov., sp. nov., and Pararhodobacter aggregans gen. nov., sp. nov., non-phototrophic Rhodobacteraceae from the biofilter of a marine aquaculture.</title>
        <authorList>
            <person name="Foesel B.U."/>
            <person name="Drake H.L."/>
            <person name="Schramm A."/>
        </authorList>
    </citation>
    <scope>NUCLEOTIDE SEQUENCE [LARGE SCALE GENOMIC DNA]</scope>
    <source>
        <strain evidence="1 2">D1-19</strain>
    </source>
</reference>